<evidence type="ECO:0000256" key="1">
    <source>
        <dbReference type="PIRNR" id="PIRNR033490"/>
    </source>
</evidence>
<dbReference type="PANTHER" id="PTHR33988:SF2">
    <property type="entry name" value="ENDORIBONUCLEASE MAZF"/>
    <property type="match status" value="1"/>
</dbReference>
<dbReference type="Pfam" id="PF02452">
    <property type="entry name" value="PemK_toxin"/>
    <property type="match status" value="1"/>
</dbReference>
<name>A0ABU3BB07_9GAMM</name>
<accession>A0ABU3BB07</accession>
<keyword evidence="3" id="KW-1185">Reference proteome</keyword>
<comment type="similarity">
    <text evidence="1">Belongs to the PemK/MazF family.</text>
</comment>
<dbReference type="PIRSF" id="PIRSF033490">
    <property type="entry name" value="MazF"/>
    <property type="match status" value="1"/>
</dbReference>
<dbReference type="RefSeq" id="WP_311651346.1">
    <property type="nucleotide sequence ID" value="NZ_JAVRHY010000017.1"/>
</dbReference>
<dbReference type="Gene3D" id="2.30.30.110">
    <property type="match status" value="1"/>
</dbReference>
<organism evidence="2 3">
    <name type="scientific">Spectribacter acetivorans</name>
    <dbReference type="NCBI Taxonomy" id="3075603"/>
    <lineage>
        <taxon>Bacteria</taxon>
        <taxon>Pseudomonadati</taxon>
        <taxon>Pseudomonadota</taxon>
        <taxon>Gammaproteobacteria</taxon>
        <taxon>Salinisphaerales</taxon>
        <taxon>Salinisphaeraceae</taxon>
        <taxon>Spectribacter</taxon>
    </lineage>
</organism>
<dbReference type="Proteomes" id="UP001259982">
    <property type="component" value="Unassembled WGS sequence"/>
</dbReference>
<keyword evidence="1 2" id="KW-0378">Hydrolase</keyword>
<keyword evidence="1" id="KW-0540">Nuclease</keyword>
<dbReference type="EC" id="3.1.-.-" evidence="1"/>
<evidence type="ECO:0000313" key="3">
    <source>
        <dbReference type="Proteomes" id="UP001259982"/>
    </source>
</evidence>
<dbReference type="GO" id="GO:0016787">
    <property type="term" value="F:hydrolase activity"/>
    <property type="evidence" value="ECO:0007669"/>
    <property type="project" value="UniProtKB-KW"/>
</dbReference>
<proteinExistence type="inferred from homology"/>
<evidence type="ECO:0000313" key="2">
    <source>
        <dbReference type="EMBL" id="MDT0619639.1"/>
    </source>
</evidence>
<keyword evidence="1" id="KW-0255">Endonuclease</keyword>
<reference evidence="2 3" key="1">
    <citation type="submission" date="2023-09" db="EMBL/GenBank/DDBJ databases">
        <authorList>
            <person name="Rey-Velasco X."/>
        </authorList>
    </citation>
    <scope>NUCLEOTIDE SEQUENCE [LARGE SCALE GENOMIC DNA]</scope>
    <source>
        <strain evidence="2 3">P385</strain>
    </source>
</reference>
<gene>
    <name evidence="2" type="ORF">RM531_14265</name>
</gene>
<dbReference type="InterPro" id="IPR011067">
    <property type="entry name" value="Plasmid_toxin/cell-grow_inhib"/>
</dbReference>
<protein>
    <recommendedName>
        <fullName evidence="1">mRNA interferase</fullName>
        <ecNumber evidence="1">3.1.-.-</ecNumber>
    </recommendedName>
</protein>
<comment type="function">
    <text evidence="1">Toxic component of a type II toxin-antitoxin (TA) system.</text>
</comment>
<dbReference type="EMBL" id="JAVRHY010000017">
    <property type="protein sequence ID" value="MDT0619639.1"/>
    <property type="molecule type" value="Genomic_DNA"/>
</dbReference>
<sequence>MKRGELWWASLPDPVGSGPGFRRPVLIVQANAFNDSRISTVIVAVVTSNLALENAPGNVRLSKADSSLPKASIVNISQLLTLDRSLLTDRLKAIPGKTMQKVDAGLQLALGL</sequence>
<dbReference type="InterPro" id="IPR003477">
    <property type="entry name" value="PemK-like"/>
</dbReference>
<dbReference type="SUPFAM" id="SSF50118">
    <property type="entry name" value="Cell growth inhibitor/plasmid maintenance toxic component"/>
    <property type="match status" value="1"/>
</dbReference>
<dbReference type="PANTHER" id="PTHR33988">
    <property type="entry name" value="ENDORIBONUCLEASE MAZF-RELATED"/>
    <property type="match status" value="1"/>
</dbReference>
<comment type="caution">
    <text evidence="2">The sequence shown here is derived from an EMBL/GenBank/DDBJ whole genome shotgun (WGS) entry which is preliminary data.</text>
</comment>